<dbReference type="STRING" id="563192.HMPREF0179_03519"/>
<evidence type="ECO:0000313" key="4">
    <source>
        <dbReference type="EMBL" id="EFV42683.1"/>
    </source>
</evidence>
<evidence type="ECO:0000259" key="3">
    <source>
        <dbReference type="Pfam" id="PF03358"/>
    </source>
</evidence>
<dbReference type="RefSeq" id="WP_005030458.1">
    <property type="nucleotide sequence ID" value="NZ_KE150238.1"/>
</dbReference>
<dbReference type="EMBL" id="ADCP02000001">
    <property type="protein sequence ID" value="EFV42683.1"/>
    <property type="molecule type" value="Genomic_DNA"/>
</dbReference>
<dbReference type="InterPro" id="IPR005025">
    <property type="entry name" value="FMN_Rdtase-like_dom"/>
</dbReference>
<dbReference type="InterPro" id="IPR051796">
    <property type="entry name" value="ISF_SsuE-like"/>
</dbReference>
<accession>E5YBE6</accession>
<dbReference type="Pfam" id="PF03358">
    <property type="entry name" value="FMN_red"/>
    <property type="match status" value="1"/>
</dbReference>
<dbReference type="PANTHER" id="PTHR43278">
    <property type="entry name" value="NAD(P)H-DEPENDENT FMN-CONTAINING OXIDOREDUCTASE YWQN-RELATED"/>
    <property type="match status" value="1"/>
</dbReference>
<organism evidence="4 5">
    <name type="scientific">Bilophila wadsworthia (strain 3_1_6)</name>
    <dbReference type="NCBI Taxonomy" id="563192"/>
    <lineage>
        <taxon>Bacteria</taxon>
        <taxon>Pseudomonadati</taxon>
        <taxon>Thermodesulfobacteriota</taxon>
        <taxon>Desulfovibrionia</taxon>
        <taxon>Desulfovibrionales</taxon>
        <taxon>Desulfovibrionaceae</taxon>
        <taxon>Bilophila</taxon>
    </lineage>
</organism>
<protein>
    <recommendedName>
        <fullName evidence="3">NADPH-dependent FMN reductase-like domain-containing protein</fullName>
    </recommendedName>
</protein>
<dbReference type="OrthoDB" id="9805976at2"/>
<dbReference type="Gene3D" id="3.40.50.360">
    <property type="match status" value="1"/>
</dbReference>
<comment type="caution">
    <text evidence="4">The sequence shown here is derived from an EMBL/GenBank/DDBJ whole genome shotgun (WGS) entry which is preliminary data.</text>
</comment>
<dbReference type="eggNOG" id="COG0655">
    <property type="taxonomic scope" value="Bacteria"/>
</dbReference>
<gene>
    <name evidence="4" type="ORF">HMPREF0179_03519</name>
</gene>
<feature type="domain" description="NADPH-dependent FMN reductase-like" evidence="3">
    <location>
        <begin position="19"/>
        <end position="148"/>
    </location>
</feature>
<dbReference type="SUPFAM" id="SSF52218">
    <property type="entry name" value="Flavoproteins"/>
    <property type="match status" value="1"/>
</dbReference>
<dbReference type="PANTHER" id="PTHR43278:SF4">
    <property type="entry name" value="NAD(P)H-DEPENDENT FMN-CONTAINING OXIDOREDUCTASE YWQN-RELATED"/>
    <property type="match status" value="1"/>
</dbReference>
<evidence type="ECO:0000256" key="2">
    <source>
        <dbReference type="ARBA" id="ARBA00022643"/>
    </source>
</evidence>
<dbReference type="AlphaFoldDB" id="E5YBE6"/>
<dbReference type="InterPro" id="IPR029039">
    <property type="entry name" value="Flavoprotein-like_sf"/>
</dbReference>
<keyword evidence="5" id="KW-1185">Reference proteome</keyword>
<dbReference type="Proteomes" id="UP000006034">
    <property type="component" value="Unassembled WGS sequence"/>
</dbReference>
<sequence length="211" mass="23725">MESPFPSRAELDPPEQTPHVCLLACSPHPDGSTDAAARLLEQALLSRGATVDRIRLREYAIHPCIGCGYCSAHPGHCVFDGDDVADLFRRMEHADSLILNIPVYFYGPPALLKGFIDRAQIFWEQRREGTRTPRRPAHAVLCAARTRGDRLFEANLLILRCFLDTLGFSLHEPLLLRGVERPTDLLHSQAIAQIERFGLEAAEQATRFYHE</sequence>
<dbReference type="HOGENOM" id="CLU_050993_4_1_7"/>
<proteinExistence type="predicted"/>
<name>E5YBE6_BILW3</name>
<dbReference type="GeneID" id="78085109"/>
<keyword evidence="2" id="KW-0288">FMN</keyword>
<dbReference type="GO" id="GO:0016491">
    <property type="term" value="F:oxidoreductase activity"/>
    <property type="evidence" value="ECO:0007669"/>
    <property type="project" value="InterPro"/>
</dbReference>
<keyword evidence="1" id="KW-0285">Flavoprotein</keyword>
<evidence type="ECO:0000313" key="5">
    <source>
        <dbReference type="Proteomes" id="UP000006034"/>
    </source>
</evidence>
<evidence type="ECO:0000256" key="1">
    <source>
        <dbReference type="ARBA" id="ARBA00022630"/>
    </source>
</evidence>
<reference evidence="4 5" key="2">
    <citation type="submission" date="2013-04" db="EMBL/GenBank/DDBJ databases">
        <title>The Genome Sequence of Bilophila wadsworthia 3_1_6.</title>
        <authorList>
            <consortium name="The Broad Institute Genomics Platform"/>
            <person name="Earl A."/>
            <person name="Ward D."/>
            <person name="Feldgarden M."/>
            <person name="Gevers D."/>
            <person name="Sibley C."/>
            <person name="Strauss J."/>
            <person name="Allen-Vercoe E."/>
            <person name="Walker B."/>
            <person name="Young S."/>
            <person name="Zeng Q."/>
            <person name="Gargeya S."/>
            <person name="Fitzgerald M."/>
            <person name="Haas B."/>
            <person name="Abouelleil A."/>
            <person name="Allen A.W."/>
            <person name="Alvarado L."/>
            <person name="Arachchi H.M."/>
            <person name="Berlin A.M."/>
            <person name="Chapman S.B."/>
            <person name="Gainer-Dewar J."/>
            <person name="Goldberg J."/>
            <person name="Griggs A."/>
            <person name="Gujja S."/>
            <person name="Hansen M."/>
            <person name="Howarth C."/>
            <person name="Imamovic A."/>
            <person name="Ireland A."/>
            <person name="Larimer J."/>
            <person name="McCowan C."/>
            <person name="Murphy C."/>
            <person name="Pearson M."/>
            <person name="Poon T.W."/>
            <person name="Priest M."/>
            <person name="Roberts A."/>
            <person name="Saif S."/>
            <person name="Shea T."/>
            <person name="Sisk P."/>
            <person name="Sykes S."/>
            <person name="Wortman J."/>
            <person name="Nusbaum C."/>
            <person name="Birren B."/>
        </authorList>
    </citation>
    <scope>NUCLEOTIDE SEQUENCE [LARGE SCALE GENOMIC DNA]</scope>
    <source>
        <strain evidence="4 5">3_1_6</strain>
    </source>
</reference>
<reference evidence="4 5" key="1">
    <citation type="submission" date="2010-10" db="EMBL/GenBank/DDBJ databases">
        <authorList>
            <consortium name="The Broad Institute Genome Sequencing Platform"/>
            <person name="Ward D."/>
            <person name="Earl A."/>
            <person name="Feldgarden M."/>
            <person name="Young S.K."/>
            <person name="Gargeya S."/>
            <person name="Zeng Q."/>
            <person name="Alvarado L."/>
            <person name="Berlin A."/>
            <person name="Bochicchio J."/>
            <person name="Chapman S.B."/>
            <person name="Chen Z."/>
            <person name="Freedman E."/>
            <person name="Gellesch M."/>
            <person name="Goldberg J."/>
            <person name="Griggs A."/>
            <person name="Gujja S."/>
            <person name="Heilman E."/>
            <person name="Heiman D."/>
            <person name="Howarth C."/>
            <person name="Mehta T."/>
            <person name="Neiman D."/>
            <person name="Pearson M."/>
            <person name="Roberts A."/>
            <person name="Saif S."/>
            <person name="Shea T."/>
            <person name="Shenoy N."/>
            <person name="Sisk P."/>
            <person name="Stolte C."/>
            <person name="Sykes S."/>
            <person name="White J."/>
            <person name="Yandava C."/>
            <person name="Allen-Vercoe E."/>
            <person name="Sibley C."/>
            <person name="Ambrose C.E."/>
            <person name="Strauss J."/>
            <person name="Daigneault M."/>
            <person name="Haas B."/>
            <person name="Nusbaum C."/>
            <person name="Birren B."/>
        </authorList>
    </citation>
    <scope>NUCLEOTIDE SEQUENCE [LARGE SCALE GENOMIC DNA]</scope>
    <source>
        <strain evidence="4 5">3_1_6</strain>
    </source>
</reference>